<keyword evidence="1" id="KW-0472">Membrane</keyword>
<dbReference type="AlphaFoldDB" id="A0A9P8QED6"/>
<evidence type="ECO:0000256" key="1">
    <source>
        <dbReference type="SAM" id="Phobius"/>
    </source>
</evidence>
<feature type="transmembrane region" description="Helical" evidence="1">
    <location>
        <begin position="105"/>
        <end position="127"/>
    </location>
</feature>
<feature type="transmembrane region" description="Helical" evidence="1">
    <location>
        <begin position="68"/>
        <end position="85"/>
    </location>
</feature>
<dbReference type="SUPFAM" id="SSF103481">
    <property type="entry name" value="Multidrug resistance efflux transporter EmrE"/>
    <property type="match status" value="2"/>
</dbReference>
<dbReference type="PANTHER" id="PTHR19346">
    <property type="entry name" value="SUGAR PHOSPHATE TRANSPORTER DOMAIN-CONTAINING PROTEIN"/>
    <property type="match status" value="1"/>
</dbReference>
<gene>
    <name evidence="2" type="ORF">WICPIJ_001129</name>
</gene>
<protein>
    <recommendedName>
        <fullName evidence="4">EamA domain-containing protein</fullName>
    </recommendedName>
</protein>
<proteinExistence type="predicted"/>
<feature type="transmembrane region" description="Helical" evidence="1">
    <location>
        <begin position="357"/>
        <end position="380"/>
    </location>
</feature>
<sequence>MSTDNQQQMTPLIGNQGYSNKYEGYEEVSSHNTRSTTILPIQVNEHSNYPVDLVPPLRYGTVEKSSKKIIAVVFLFIISLVSFVSQTEITAYLYSDLNFNQPYLLLFLTHGSWVMIWPIQVIIIAIFKHFKRKGLQFSSFKKSFTSSIKNQHRNIFKTSMFLLGEELVNDNEYPKSISEFFHSRSIQYVIKYLACDTLILTVAGCTWYVAMAIAPASDITAIYNCSAFSALIFAIPILKEKFTYLKLSSVLLAIMGVFCVAYGGENNDDDSSDGDKYPNRIIGDLIIALGAVLYGLYEVLYKYWVCPSSDVVSSRRQVSFSNFCASIIGGCTLLFVWVVIVIAHVTGVSRFSLPTGWFQWMLIATSVVSNLIFSLSFLSLMSLTSPVLSSVSSLVTILMVGLFEYVVFDIKLGVGQIIGDLFVVVGFTILSVSYWKEISEEDIDEEEDDEYSLNYAQEESHN</sequence>
<evidence type="ECO:0000313" key="3">
    <source>
        <dbReference type="Proteomes" id="UP000774326"/>
    </source>
</evidence>
<dbReference type="InterPro" id="IPR031581">
    <property type="entry name" value="Csg2"/>
</dbReference>
<feature type="transmembrane region" description="Helical" evidence="1">
    <location>
        <begin position="220"/>
        <end position="238"/>
    </location>
</feature>
<dbReference type="GO" id="GO:0030234">
    <property type="term" value="F:enzyme regulator activity"/>
    <property type="evidence" value="ECO:0007669"/>
    <property type="project" value="InterPro"/>
</dbReference>
<keyword evidence="1" id="KW-1133">Transmembrane helix</keyword>
<evidence type="ECO:0008006" key="4">
    <source>
        <dbReference type="Google" id="ProtNLM"/>
    </source>
</evidence>
<dbReference type="Pfam" id="PF16965">
    <property type="entry name" value="CSG2"/>
    <property type="match status" value="1"/>
</dbReference>
<feature type="transmembrane region" description="Helical" evidence="1">
    <location>
        <begin position="245"/>
        <end position="263"/>
    </location>
</feature>
<evidence type="ECO:0000313" key="2">
    <source>
        <dbReference type="EMBL" id="KAH3687912.1"/>
    </source>
</evidence>
<comment type="caution">
    <text evidence="2">The sequence shown here is derived from an EMBL/GenBank/DDBJ whole genome shotgun (WGS) entry which is preliminary data.</text>
</comment>
<keyword evidence="1" id="KW-0812">Transmembrane</keyword>
<feature type="transmembrane region" description="Helical" evidence="1">
    <location>
        <begin position="283"/>
        <end position="301"/>
    </location>
</feature>
<feature type="transmembrane region" description="Helical" evidence="1">
    <location>
        <begin position="414"/>
        <end position="435"/>
    </location>
</feature>
<feature type="transmembrane region" description="Helical" evidence="1">
    <location>
        <begin position="387"/>
        <end position="408"/>
    </location>
</feature>
<dbReference type="GO" id="GO:0005789">
    <property type="term" value="C:endoplasmic reticulum membrane"/>
    <property type="evidence" value="ECO:0007669"/>
    <property type="project" value="InterPro"/>
</dbReference>
<feature type="transmembrane region" description="Helical" evidence="1">
    <location>
        <begin position="192"/>
        <end position="214"/>
    </location>
</feature>
<reference evidence="2" key="1">
    <citation type="journal article" date="2021" name="Open Biol.">
        <title>Shared evolutionary footprints suggest mitochondrial oxidative damage underlies multiple complex I losses in fungi.</title>
        <authorList>
            <person name="Schikora-Tamarit M.A."/>
            <person name="Marcet-Houben M."/>
            <person name="Nosek J."/>
            <person name="Gabaldon T."/>
        </authorList>
    </citation>
    <scope>NUCLEOTIDE SEQUENCE</scope>
    <source>
        <strain evidence="2">CBS2887</strain>
    </source>
</reference>
<dbReference type="GO" id="GO:0006874">
    <property type="term" value="P:intracellular calcium ion homeostasis"/>
    <property type="evidence" value="ECO:0007669"/>
    <property type="project" value="InterPro"/>
</dbReference>
<dbReference type="EMBL" id="JAEUBG010000596">
    <property type="protein sequence ID" value="KAH3687912.1"/>
    <property type="molecule type" value="Genomic_DNA"/>
</dbReference>
<name>A0A9P8QED6_WICPI</name>
<reference evidence="2" key="2">
    <citation type="submission" date="2021-01" db="EMBL/GenBank/DDBJ databases">
        <authorList>
            <person name="Schikora-Tamarit M.A."/>
        </authorList>
    </citation>
    <scope>NUCLEOTIDE SEQUENCE</scope>
    <source>
        <strain evidence="2">CBS2887</strain>
    </source>
</reference>
<organism evidence="2 3">
    <name type="scientific">Wickerhamomyces pijperi</name>
    <name type="common">Yeast</name>
    <name type="synonym">Pichia pijperi</name>
    <dbReference type="NCBI Taxonomy" id="599730"/>
    <lineage>
        <taxon>Eukaryota</taxon>
        <taxon>Fungi</taxon>
        <taxon>Dikarya</taxon>
        <taxon>Ascomycota</taxon>
        <taxon>Saccharomycotina</taxon>
        <taxon>Saccharomycetes</taxon>
        <taxon>Phaffomycetales</taxon>
        <taxon>Wickerhamomycetaceae</taxon>
        <taxon>Wickerhamomyces</taxon>
    </lineage>
</organism>
<dbReference type="OrthoDB" id="10062838at2759"/>
<dbReference type="InterPro" id="IPR037185">
    <property type="entry name" value="EmrE-like"/>
</dbReference>
<keyword evidence="3" id="KW-1185">Reference proteome</keyword>
<accession>A0A9P8QED6</accession>
<feature type="transmembrane region" description="Helical" evidence="1">
    <location>
        <begin position="322"/>
        <end position="345"/>
    </location>
</feature>
<dbReference type="Proteomes" id="UP000774326">
    <property type="component" value="Unassembled WGS sequence"/>
</dbReference>
<dbReference type="InterPro" id="IPR026505">
    <property type="entry name" value="Solute_c_fam_35_mem_F3/F4"/>
</dbReference>
<dbReference type="PANTHER" id="PTHR19346:SF4">
    <property type="entry name" value="SUGAR PHOSPHATE TRANSPORTER DOMAIN-CONTAINING PROTEIN"/>
    <property type="match status" value="1"/>
</dbReference>